<keyword evidence="2 5" id="KW-0574">Periplasm</keyword>
<dbReference type="Gene3D" id="1.10.890.10">
    <property type="entry name" value="HNS-dependent expression A"/>
    <property type="match status" value="1"/>
</dbReference>
<evidence type="ECO:0000256" key="1">
    <source>
        <dbReference type="ARBA" id="ARBA00022729"/>
    </source>
</evidence>
<dbReference type="HAMAP" id="MF_00946">
    <property type="entry name" value="HdeA"/>
    <property type="match status" value="1"/>
</dbReference>
<name>A0AA86YZ49_PROST</name>
<dbReference type="GO" id="GO:1990451">
    <property type="term" value="P:cellular stress response to acidic pH"/>
    <property type="evidence" value="ECO:0007669"/>
    <property type="project" value="UniProtKB-UniRule"/>
</dbReference>
<dbReference type="Proteomes" id="UP000004506">
    <property type="component" value="Unassembled WGS sequence"/>
</dbReference>
<dbReference type="InterPro" id="IPR024972">
    <property type="entry name" value="HdeA"/>
</dbReference>
<evidence type="ECO:0000256" key="2">
    <source>
        <dbReference type="ARBA" id="ARBA00022764"/>
    </source>
</evidence>
<comment type="caution">
    <text evidence="6">The sequence shown here is derived from an EMBL/GenBank/DDBJ whole genome shotgun (WGS) entry which is preliminary data.</text>
</comment>
<sequence length="113" mass="12632" precursor="true">MFGRNITYNEVIFMNKALFAGIITMSLMATSAFATTDTKPVSQWKCEDFLVIDDNFYPTAIGAAEIVTQKGKVEDPTLNISGIETVTPLIVDACKKAPKESFIQKVEEYLKKW</sequence>
<keyword evidence="1 5" id="KW-0732">Signal</keyword>
<feature type="chain" id="PRO_5041505534" description="Acid stress chaperone HdeA" evidence="5">
    <location>
        <begin position="35"/>
        <end position="113"/>
    </location>
</feature>
<dbReference type="EMBL" id="ABJD02000085">
    <property type="protein sequence ID" value="EDU60938.1"/>
    <property type="molecule type" value="Genomic_DNA"/>
</dbReference>
<accession>A0AA86YZ49</accession>
<gene>
    <name evidence="5 6" type="primary">hdeA</name>
    <name evidence="6" type="ORF">PROSTU_00919</name>
</gene>
<reference evidence="6 7" key="3">
    <citation type="submission" date="2008-05" db="EMBL/GenBank/DDBJ databases">
        <authorList>
            <person name="Fulton L."/>
            <person name="Clifton S."/>
            <person name="Fulton B."/>
            <person name="Xu J."/>
            <person name="Minx P."/>
            <person name="Pepin K.H."/>
            <person name="Johnson M."/>
            <person name="Thiruvilangam P."/>
            <person name="Bhonagiri V."/>
            <person name="Nash W.E."/>
            <person name="Mardis E.R."/>
            <person name="Wilson R.K."/>
        </authorList>
    </citation>
    <scope>NUCLEOTIDE SEQUENCE [LARGE SCALE GENOMIC DNA]</scope>
    <source>
        <strain evidence="6 7">ATCC 25827</strain>
    </source>
</reference>
<comment type="function">
    <text evidence="5">Required for optimal acid stress protection. Exhibits a chaperone-like activity only at low pH by suppressing non-specifically the aggregation of denaturated periplasmic proteins.</text>
</comment>
<evidence type="ECO:0000313" key="7">
    <source>
        <dbReference type="Proteomes" id="UP000004506"/>
    </source>
</evidence>
<evidence type="ECO:0000256" key="3">
    <source>
        <dbReference type="ARBA" id="ARBA00023157"/>
    </source>
</evidence>
<dbReference type="GO" id="GO:0030288">
    <property type="term" value="C:outer membrane-bounded periplasmic space"/>
    <property type="evidence" value="ECO:0007669"/>
    <property type="project" value="InterPro"/>
</dbReference>
<dbReference type="AlphaFoldDB" id="A0AA86YZ49"/>
<comment type="similarity">
    <text evidence="5">Belongs to the HdeA family.</text>
</comment>
<feature type="signal peptide" evidence="5">
    <location>
        <begin position="1"/>
        <end position="34"/>
    </location>
</feature>
<reference evidence="7" key="1">
    <citation type="submission" date="2008-04" db="EMBL/GenBank/DDBJ databases">
        <title>Draft genome sequence of Providencia stuartii (ATCC 25827).</title>
        <authorList>
            <person name="Sudarsanam P."/>
            <person name="Ley R."/>
            <person name="Guruge J."/>
            <person name="Turnbaugh P.J."/>
            <person name="Mahowald M."/>
            <person name="Liep D."/>
            <person name="Gordon J."/>
        </authorList>
    </citation>
    <scope>NUCLEOTIDE SEQUENCE [LARGE SCALE GENOMIC DNA]</scope>
    <source>
        <strain evidence="7">ATCC 25827</strain>
    </source>
</reference>
<evidence type="ECO:0000256" key="5">
    <source>
        <dbReference type="HAMAP-Rule" id="MF_00946"/>
    </source>
</evidence>
<evidence type="ECO:0000313" key="6">
    <source>
        <dbReference type="EMBL" id="EDU60938.1"/>
    </source>
</evidence>
<dbReference type="NCBIfam" id="NF007576">
    <property type="entry name" value="PRK10208.1"/>
    <property type="match status" value="1"/>
</dbReference>
<comment type="subcellular location">
    <subcellularLocation>
        <location evidence="5">Periplasm</location>
    </subcellularLocation>
</comment>
<dbReference type="Pfam" id="PF06411">
    <property type="entry name" value="HdeA"/>
    <property type="match status" value="1"/>
</dbReference>
<keyword evidence="4 5" id="KW-0143">Chaperone</keyword>
<keyword evidence="3 5" id="KW-1015">Disulfide bond</keyword>
<dbReference type="InterPro" id="IPR038303">
    <property type="entry name" value="HdeA/HdeB_sf"/>
</dbReference>
<reference evidence="7" key="2">
    <citation type="submission" date="2008-04" db="EMBL/GenBank/DDBJ databases">
        <title>Draft genome sequence of Providencia stuartii(ATCC 25827).</title>
        <authorList>
            <person name="Sudarsanam P."/>
            <person name="Ley R."/>
            <person name="Guruge J."/>
            <person name="Turnbaugh P.J."/>
            <person name="Mahowald M."/>
            <person name="Liep D."/>
            <person name="Gordon J."/>
        </authorList>
    </citation>
    <scope>NUCLEOTIDE SEQUENCE [LARGE SCALE GENOMIC DNA]</scope>
    <source>
        <strain evidence="7">ATCC 25827</strain>
    </source>
</reference>
<dbReference type="InterPro" id="IPR036831">
    <property type="entry name" value="HdeA_sf"/>
</dbReference>
<dbReference type="SUPFAM" id="SSF47752">
    <property type="entry name" value="Protein HNS-dependent expression A, HdeA"/>
    <property type="match status" value="1"/>
</dbReference>
<proteinExistence type="inferred from homology"/>
<organism evidence="6 7">
    <name type="scientific">Providencia stuartii ATCC 25827</name>
    <dbReference type="NCBI Taxonomy" id="471874"/>
    <lineage>
        <taxon>Bacteria</taxon>
        <taxon>Pseudomonadati</taxon>
        <taxon>Pseudomonadota</taxon>
        <taxon>Gammaproteobacteria</taxon>
        <taxon>Enterobacterales</taxon>
        <taxon>Morganellaceae</taxon>
        <taxon>Providencia</taxon>
    </lineage>
</organism>
<dbReference type="InterPro" id="IPR010486">
    <property type="entry name" value="HNS-dep_expression_A/B"/>
</dbReference>
<protein>
    <recommendedName>
        <fullName evidence="5">Acid stress chaperone HdeA</fullName>
    </recommendedName>
</protein>
<evidence type="ECO:0000256" key="4">
    <source>
        <dbReference type="ARBA" id="ARBA00023186"/>
    </source>
</evidence>
<feature type="disulfide bond" evidence="5">
    <location>
        <begin position="46"/>
        <end position="94"/>
    </location>
</feature>